<evidence type="ECO:0000256" key="3">
    <source>
        <dbReference type="ARBA" id="ARBA00013725"/>
    </source>
</evidence>
<dbReference type="EMBL" id="FOIF01000005">
    <property type="protein sequence ID" value="SES73753.1"/>
    <property type="molecule type" value="Genomic_DNA"/>
</dbReference>
<dbReference type="STRING" id="1120990.SAMN03080614_100573"/>
<keyword evidence="7 10" id="KW-0804">Transcription</keyword>
<dbReference type="InterPro" id="IPR006110">
    <property type="entry name" value="Pol_omega/Rpo6/RPB6"/>
</dbReference>
<dbReference type="InterPro" id="IPR036161">
    <property type="entry name" value="RPB6/omega-like_sf"/>
</dbReference>
<evidence type="ECO:0000256" key="1">
    <source>
        <dbReference type="ARBA" id="ARBA00006711"/>
    </source>
</evidence>
<sequence length="68" mass="7904">MIYPSIDELLKKVDSKYSLVVIAAKRARELLADENYSEAKNRKSISVALQEIMDGKILYKRLKENKFK</sequence>
<evidence type="ECO:0000256" key="10">
    <source>
        <dbReference type="HAMAP-Rule" id="MF_00366"/>
    </source>
</evidence>
<keyword evidence="6 10" id="KW-0548">Nucleotidyltransferase</keyword>
<dbReference type="GO" id="GO:0000428">
    <property type="term" value="C:DNA-directed RNA polymerase complex"/>
    <property type="evidence" value="ECO:0007669"/>
    <property type="project" value="UniProtKB-KW"/>
</dbReference>
<comment type="similarity">
    <text evidence="1 10">Belongs to the RNA polymerase subunit omega family.</text>
</comment>
<reference evidence="12" key="1">
    <citation type="submission" date="2016-10" db="EMBL/GenBank/DDBJ databases">
        <authorList>
            <person name="Varghese N."/>
            <person name="Submissions S."/>
        </authorList>
    </citation>
    <scope>NUCLEOTIDE SEQUENCE [LARGE SCALE GENOMIC DNA]</scope>
    <source>
        <strain evidence="12">DSM 13577</strain>
    </source>
</reference>
<evidence type="ECO:0000256" key="7">
    <source>
        <dbReference type="ARBA" id="ARBA00023163"/>
    </source>
</evidence>
<dbReference type="InterPro" id="IPR003716">
    <property type="entry name" value="DNA-dir_RNA_pol_omega"/>
</dbReference>
<evidence type="ECO:0000256" key="8">
    <source>
        <dbReference type="ARBA" id="ARBA00029924"/>
    </source>
</evidence>
<dbReference type="GO" id="GO:0003677">
    <property type="term" value="F:DNA binding"/>
    <property type="evidence" value="ECO:0007669"/>
    <property type="project" value="UniProtKB-UniRule"/>
</dbReference>
<dbReference type="Proteomes" id="UP000243819">
    <property type="component" value="Unassembled WGS sequence"/>
</dbReference>
<dbReference type="PANTHER" id="PTHR34476">
    <property type="entry name" value="DNA-DIRECTED RNA POLYMERASE SUBUNIT OMEGA"/>
    <property type="match status" value="1"/>
</dbReference>
<dbReference type="EC" id="2.7.7.6" evidence="2 10"/>
<evidence type="ECO:0000256" key="6">
    <source>
        <dbReference type="ARBA" id="ARBA00022695"/>
    </source>
</evidence>
<evidence type="ECO:0000256" key="4">
    <source>
        <dbReference type="ARBA" id="ARBA00022478"/>
    </source>
</evidence>
<evidence type="ECO:0000256" key="9">
    <source>
        <dbReference type="ARBA" id="ARBA00048552"/>
    </source>
</evidence>
<keyword evidence="12" id="KW-1185">Reference proteome</keyword>
<accession>A0A1H9YWX6</accession>
<organism evidence="11 12">
    <name type="scientific">Anaerobranca gottschalkii DSM 13577</name>
    <dbReference type="NCBI Taxonomy" id="1120990"/>
    <lineage>
        <taxon>Bacteria</taxon>
        <taxon>Bacillati</taxon>
        <taxon>Bacillota</taxon>
        <taxon>Clostridia</taxon>
        <taxon>Eubacteriales</taxon>
        <taxon>Proteinivoracaceae</taxon>
        <taxon>Anaerobranca</taxon>
    </lineage>
</organism>
<dbReference type="SMART" id="SM01409">
    <property type="entry name" value="RNA_pol_Rpb6"/>
    <property type="match status" value="1"/>
</dbReference>
<dbReference type="HAMAP" id="MF_00366">
    <property type="entry name" value="RNApol_bact_RpoZ"/>
    <property type="match status" value="1"/>
</dbReference>
<evidence type="ECO:0000256" key="5">
    <source>
        <dbReference type="ARBA" id="ARBA00022679"/>
    </source>
</evidence>
<dbReference type="NCBIfam" id="TIGR00690">
    <property type="entry name" value="rpoZ"/>
    <property type="match status" value="1"/>
</dbReference>
<dbReference type="Gene3D" id="3.90.940.10">
    <property type="match status" value="1"/>
</dbReference>
<keyword evidence="4 10" id="KW-0240">DNA-directed RNA polymerase</keyword>
<evidence type="ECO:0000313" key="12">
    <source>
        <dbReference type="Proteomes" id="UP000243819"/>
    </source>
</evidence>
<dbReference type="RefSeq" id="WP_091348945.1">
    <property type="nucleotide sequence ID" value="NZ_FOIF01000005.1"/>
</dbReference>
<evidence type="ECO:0000256" key="2">
    <source>
        <dbReference type="ARBA" id="ARBA00012418"/>
    </source>
</evidence>
<dbReference type="SUPFAM" id="SSF63562">
    <property type="entry name" value="RPB6/omega subunit-like"/>
    <property type="match status" value="1"/>
</dbReference>
<dbReference type="Pfam" id="PF01192">
    <property type="entry name" value="RNA_pol_Rpb6"/>
    <property type="match status" value="1"/>
</dbReference>
<gene>
    <name evidence="10" type="primary">rpoZ</name>
    <name evidence="11" type="ORF">SAMN03080614_100573</name>
</gene>
<name>A0A1H9YWX6_9FIRM</name>
<proteinExistence type="inferred from homology"/>
<comment type="function">
    <text evidence="10">Promotes RNA polymerase assembly. Latches the N- and C-terminal regions of the beta' subunit thereby facilitating its interaction with the beta and alpha subunits.</text>
</comment>
<keyword evidence="5 10" id="KW-0808">Transferase</keyword>
<dbReference type="AlphaFoldDB" id="A0A1H9YWX6"/>
<dbReference type="GO" id="GO:0006351">
    <property type="term" value="P:DNA-templated transcription"/>
    <property type="evidence" value="ECO:0007669"/>
    <property type="project" value="UniProtKB-UniRule"/>
</dbReference>
<comment type="catalytic activity">
    <reaction evidence="9 10">
        <text>RNA(n) + a ribonucleoside 5'-triphosphate = RNA(n+1) + diphosphate</text>
        <dbReference type="Rhea" id="RHEA:21248"/>
        <dbReference type="Rhea" id="RHEA-COMP:14527"/>
        <dbReference type="Rhea" id="RHEA-COMP:17342"/>
        <dbReference type="ChEBI" id="CHEBI:33019"/>
        <dbReference type="ChEBI" id="CHEBI:61557"/>
        <dbReference type="ChEBI" id="CHEBI:140395"/>
        <dbReference type="EC" id="2.7.7.6"/>
    </reaction>
</comment>
<comment type="subunit">
    <text evidence="10">The RNAP catalytic core consists of 2 alpha, 1 beta, 1 beta' and 1 omega subunit. When a sigma factor is associated with the core the holoenzyme is formed, which can initiate transcription.</text>
</comment>
<dbReference type="PANTHER" id="PTHR34476:SF1">
    <property type="entry name" value="DNA-DIRECTED RNA POLYMERASE SUBUNIT OMEGA"/>
    <property type="match status" value="1"/>
</dbReference>
<dbReference type="OrthoDB" id="9815459at2"/>
<evidence type="ECO:0000313" key="11">
    <source>
        <dbReference type="EMBL" id="SES73753.1"/>
    </source>
</evidence>
<protein>
    <recommendedName>
        <fullName evidence="3 10">DNA-directed RNA polymerase subunit omega</fullName>
        <shortName evidence="10">RNAP omega subunit</shortName>
        <ecNumber evidence="2 10">2.7.7.6</ecNumber>
    </recommendedName>
    <alternativeName>
        <fullName evidence="10">RNA polymerase omega subunit</fullName>
    </alternativeName>
    <alternativeName>
        <fullName evidence="8 10">Transcriptase subunit omega</fullName>
    </alternativeName>
</protein>
<dbReference type="GO" id="GO:0003899">
    <property type="term" value="F:DNA-directed RNA polymerase activity"/>
    <property type="evidence" value="ECO:0007669"/>
    <property type="project" value="UniProtKB-UniRule"/>
</dbReference>